<evidence type="ECO:0000256" key="1">
    <source>
        <dbReference type="SAM" id="MobiDB-lite"/>
    </source>
</evidence>
<name>A0A8S3Z4L3_9EUPU</name>
<evidence type="ECO:0000256" key="2">
    <source>
        <dbReference type="SAM" id="Phobius"/>
    </source>
</evidence>
<accession>A0A8S3Z4L3</accession>
<proteinExistence type="predicted"/>
<feature type="transmembrane region" description="Helical" evidence="2">
    <location>
        <begin position="494"/>
        <end position="515"/>
    </location>
</feature>
<organism evidence="3 4">
    <name type="scientific">Candidula unifasciata</name>
    <dbReference type="NCBI Taxonomy" id="100452"/>
    <lineage>
        <taxon>Eukaryota</taxon>
        <taxon>Metazoa</taxon>
        <taxon>Spiralia</taxon>
        <taxon>Lophotrochozoa</taxon>
        <taxon>Mollusca</taxon>
        <taxon>Gastropoda</taxon>
        <taxon>Heterobranchia</taxon>
        <taxon>Euthyneura</taxon>
        <taxon>Panpulmonata</taxon>
        <taxon>Eupulmonata</taxon>
        <taxon>Stylommatophora</taxon>
        <taxon>Helicina</taxon>
        <taxon>Helicoidea</taxon>
        <taxon>Geomitridae</taxon>
        <taxon>Candidula</taxon>
    </lineage>
</organism>
<protein>
    <submittedName>
        <fullName evidence="3">Uncharacterized protein</fullName>
    </submittedName>
</protein>
<keyword evidence="2" id="KW-0472">Membrane</keyword>
<keyword evidence="4" id="KW-1185">Reference proteome</keyword>
<feature type="compositionally biased region" description="Basic residues" evidence="1">
    <location>
        <begin position="23"/>
        <end position="34"/>
    </location>
</feature>
<dbReference type="OrthoDB" id="6159652at2759"/>
<comment type="caution">
    <text evidence="3">The sequence shown here is derived from an EMBL/GenBank/DDBJ whole genome shotgun (WGS) entry which is preliminary data.</text>
</comment>
<keyword evidence="2" id="KW-1133">Transmembrane helix</keyword>
<evidence type="ECO:0000313" key="4">
    <source>
        <dbReference type="Proteomes" id="UP000678393"/>
    </source>
</evidence>
<reference evidence="3" key="1">
    <citation type="submission" date="2021-04" db="EMBL/GenBank/DDBJ databases">
        <authorList>
            <consortium name="Molecular Ecology Group"/>
        </authorList>
    </citation>
    <scope>NUCLEOTIDE SEQUENCE</scope>
</reference>
<dbReference type="EMBL" id="CAJHNH020001398">
    <property type="protein sequence ID" value="CAG5122935.1"/>
    <property type="molecule type" value="Genomic_DNA"/>
</dbReference>
<feature type="region of interest" description="Disordered" evidence="1">
    <location>
        <begin position="125"/>
        <end position="153"/>
    </location>
</feature>
<evidence type="ECO:0000313" key="3">
    <source>
        <dbReference type="EMBL" id="CAG5122935.1"/>
    </source>
</evidence>
<dbReference type="AlphaFoldDB" id="A0A8S3Z4L3"/>
<gene>
    <name evidence="3" type="ORF">CUNI_LOCUS8493</name>
</gene>
<sequence length="517" mass="57789">MPNSPPPPTYEEAVLSSVDPHLRQNHTTHKKTHSPTRQTADNPADAPKLGLSFQTSIHPLLTYTQADGTSHSCVLDIPLDTDLTTESDSQNYMNAPAIIIHSAISTPGDDESNYFDKFNSNSKNSLVKEQQTAQSEKQNQKSPSFSTSNQETGNFTNADIELNIFDRTKKDKNGAGVSYETITKDHSSVIHSSDGRDCKRGITEACVECRKANGVNRKSSVTSDIARFRNANTEIICISKNGTRPPRYYSQDSLIKRPHQPGCLPQNELSNSVDEEWCQMDRIHADSFSSARSMRQRSGTLDYTSAPFKQQFKQSSERTSSTFVIMPARSNFSKSYTDLSSRHQVAYHRESYCGRNIYKCPRCHSSSSTRDSRCQIAAKPHKQHNLSSSRINRSVEENRISKIHLLPEARNGHGTRGIRSVSVGDVRMRDGTDDYEWKDGKVQLKNGKISHGESVRYVWKDGHVEKITSDANNEDTQVEILEASDSKTCSKINPVFVCVFLLAVIAVVIIIPVYFSS</sequence>
<feature type="region of interest" description="Disordered" evidence="1">
    <location>
        <begin position="1"/>
        <end position="48"/>
    </location>
</feature>
<dbReference type="Proteomes" id="UP000678393">
    <property type="component" value="Unassembled WGS sequence"/>
</dbReference>
<keyword evidence="2" id="KW-0812">Transmembrane</keyword>